<keyword evidence="1" id="KW-0479">Metal-binding</keyword>
<keyword evidence="3" id="KW-0862">Zinc</keyword>
<dbReference type="GO" id="GO:0044325">
    <property type="term" value="F:transmembrane transporter binding"/>
    <property type="evidence" value="ECO:0007669"/>
    <property type="project" value="TreeGrafter"/>
</dbReference>
<sequence length="134" mass="14750">MPFAAAILNVPLELQQHVGLAWRALCADSCLPDRAHRPAVEEFLHCRHSSWGWLIAPPKASTDTLSTSDQMAGGIFGGLEKLCVVDCASVHPLVCHLCREQYKSPCLLDCYHIFCARCLRGRTNDSRLSCPLCG</sequence>
<dbReference type="InterPro" id="IPR013083">
    <property type="entry name" value="Znf_RING/FYVE/PHD"/>
</dbReference>
<evidence type="ECO:0000256" key="2">
    <source>
        <dbReference type="ARBA" id="ARBA00022771"/>
    </source>
</evidence>
<dbReference type="GO" id="GO:0030544">
    <property type="term" value="F:Hsp70 protein binding"/>
    <property type="evidence" value="ECO:0007669"/>
    <property type="project" value="InterPro"/>
</dbReference>
<dbReference type="GO" id="GO:0048471">
    <property type="term" value="C:perinuclear region of cytoplasm"/>
    <property type="evidence" value="ECO:0007669"/>
    <property type="project" value="TreeGrafter"/>
</dbReference>
<gene>
    <name evidence="6" type="ORF">OJAV_G00038880</name>
</gene>
<dbReference type="InterPro" id="IPR001841">
    <property type="entry name" value="Znf_RING"/>
</dbReference>
<evidence type="ECO:0000313" key="7">
    <source>
        <dbReference type="Proteomes" id="UP000283210"/>
    </source>
</evidence>
<keyword evidence="7" id="KW-1185">Reference proteome</keyword>
<dbReference type="GO" id="GO:0055117">
    <property type="term" value="P:regulation of cardiac muscle contraction"/>
    <property type="evidence" value="ECO:0007669"/>
    <property type="project" value="TreeGrafter"/>
</dbReference>
<dbReference type="AlphaFoldDB" id="A0A3S2Q7E1"/>
<dbReference type="InterPro" id="IPR017907">
    <property type="entry name" value="Znf_RING_CS"/>
</dbReference>
<dbReference type="EMBL" id="CM012441">
    <property type="protein sequence ID" value="RVE72526.1"/>
    <property type="molecule type" value="Genomic_DNA"/>
</dbReference>
<evidence type="ECO:0000256" key="1">
    <source>
        <dbReference type="ARBA" id="ARBA00022723"/>
    </source>
</evidence>
<organism evidence="6 7">
    <name type="scientific">Oryzias javanicus</name>
    <name type="common">Javanese ricefish</name>
    <name type="synonym">Aplocheilus javanicus</name>
    <dbReference type="NCBI Taxonomy" id="123683"/>
    <lineage>
        <taxon>Eukaryota</taxon>
        <taxon>Metazoa</taxon>
        <taxon>Chordata</taxon>
        <taxon>Craniata</taxon>
        <taxon>Vertebrata</taxon>
        <taxon>Euteleostomi</taxon>
        <taxon>Actinopterygii</taxon>
        <taxon>Neopterygii</taxon>
        <taxon>Teleostei</taxon>
        <taxon>Neoteleostei</taxon>
        <taxon>Acanthomorphata</taxon>
        <taxon>Ovalentaria</taxon>
        <taxon>Atherinomorphae</taxon>
        <taxon>Beloniformes</taxon>
        <taxon>Adrianichthyidae</taxon>
        <taxon>Oryziinae</taxon>
        <taxon>Oryzias</taxon>
    </lineage>
</organism>
<dbReference type="PROSITE" id="PS00518">
    <property type="entry name" value="ZF_RING_1"/>
    <property type="match status" value="1"/>
</dbReference>
<evidence type="ECO:0000313" key="6">
    <source>
        <dbReference type="EMBL" id="RVE72526.1"/>
    </source>
</evidence>
<dbReference type="Gene3D" id="3.30.40.10">
    <property type="entry name" value="Zinc/RING finger domain, C3HC4 (zinc finger)"/>
    <property type="match status" value="1"/>
</dbReference>
<dbReference type="SMART" id="SM00184">
    <property type="entry name" value="RING"/>
    <property type="match status" value="1"/>
</dbReference>
<evidence type="ECO:0000256" key="4">
    <source>
        <dbReference type="PROSITE-ProRule" id="PRU00175"/>
    </source>
</evidence>
<dbReference type="GO" id="GO:0008270">
    <property type="term" value="F:zinc ion binding"/>
    <property type="evidence" value="ECO:0007669"/>
    <property type="project" value="UniProtKB-KW"/>
</dbReference>
<protein>
    <recommendedName>
        <fullName evidence="5">RING-type domain-containing protein</fullName>
    </recommendedName>
</protein>
<reference evidence="6 7" key="1">
    <citation type="submission" date="2018-11" db="EMBL/GenBank/DDBJ databases">
        <authorList>
            <person name="Lopez-Roques C."/>
            <person name="Donnadieu C."/>
            <person name="Bouchez O."/>
            <person name="Klopp C."/>
            <person name="Cabau C."/>
            <person name="Zahm M."/>
        </authorList>
    </citation>
    <scope>NUCLEOTIDE SEQUENCE [LARGE SCALE GENOMIC DNA]</scope>
    <source>
        <strain evidence="6">RS831</strain>
        <tissue evidence="6">Whole body</tissue>
    </source>
</reference>
<dbReference type="InterPro" id="IPR018957">
    <property type="entry name" value="Znf_C3HC4_RING-type"/>
</dbReference>
<feature type="domain" description="RING-type" evidence="5">
    <location>
        <begin position="95"/>
        <end position="133"/>
    </location>
</feature>
<dbReference type="GO" id="GO:1901207">
    <property type="term" value="P:regulation of heart looping"/>
    <property type="evidence" value="ECO:0007669"/>
    <property type="project" value="TreeGrafter"/>
</dbReference>
<reference evidence="6 7" key="2">
    <citation type="submission" date="2019-01" db="EMBL/GenBank/DDBJ databases">
        <title>A chromosome length genome reference of the Java medaka (oryzias javanicus).</title>
        <authorList>
            <person name="Herpin A."/>
            <person name="Takehana Y."/>
            <person name="Naruse K."/>
            <person name="Ansai S."/>
            <person name="Kawaguchi M."/>
        </authorList>
    </citation>
    <scope>NUCLEOTIDE SEQUENCE [LARGE SCALE GENOMIC DNA]</scope>
    <source>
        <strain evidence="6">RS831</strain>
        <tissue evidence="6">Whole body</tissue>
    </source>
</reference>
<dbReference type="PROSITE" id="PS50089">
    <property type="entry name" value="ZF_RING_2"/>
    <property type="match status" value="1"/>
</dbReference>
<accession>A0A3S2Q7E1</accession>
<dbReference type="SUPFAM" id="SSF57850">
    <property type="entry name" value="RING/U-box"/>
    <property type="match status" value="1"/>
</dbReference>
<name>A0A3S2Q7E1_ORYJA</name>
<dbReference type="Pfam" id="PF00097">
    <property type="entry name" value="zf-C3HC4"/>
    <property type="match status" value="1"/>
</dbReference>
<evidence type="ECO:0000259" key="5">
    <source>
        <dbReference type="PROSITE" id="PS50089"/>
    </source>
</evidence>
<dbReference type="InterPro" id="IPR039320">
    <property type="entry name" value="RNF207"/>
</dbReference>
<dbReference type="OrthoDB" id="9049620at2759"/>
<proteinExistence type="predicted"/>
<dbReference type="Proteomes" id="UP000283210">
    <property type="component" value="Chromosome 5"/>
</dbReference>
<keyword evidence="2 4" id="KW-0863">Zinc-finger</keyword>
<dbReference type="PANTHER" id="PTHR22635">
    <property type="entry name" value="RING FINGER PROTEIN 207"/>
    <property type="match status" value="1"/>
</dbReference>
<evidence type="ECO:0000256" key="3">
    <source>
        <dbReference type="ARBA" id="ARBA00022833"/>
    </source>
</evidence>
<dbReference type="PANTHER" id="PTHR22635:SF0">
    <property type="entry name" value="RING FINGER PROTEIN 207"/>
    <property type="match status" value="1"/>
</dbReference>